<dbReference type="Pfam" id="PF04717">
    <property type="entry name" value="Phage_base_V"/>
    <property type="match status" value="1"/>
</dbReference>
<dbReference type="NCBIfam" id="TIGR01644">
    <property type="entry name" value="phage_P2_V"/>
    <property type="match status" value="1"/>
</dbReference>
<comment type="caution">
    <text evidence="2">The sequence shown here is derived from an EMBL/GenBank/DDBJ whole genome shotgun (WGS) entry which is preliminary data.</text>
</comment>
<dbReference type="Gene3D" id="6.20.150.10">
    <property type="match status" value="1"/>
</dbReference>
<dbReference type="Proteomes" id="UP001187221">
    <property type="component" value="Unassembled WGS sequence"/>
</dbReference>
<dbReference type="InterPro" id="IPR037026">
    <property type="entry name" value="Vgr_OB-fold_dom_sf"/>
</dbReference>
<dbReference type="Pfam" id="PF18946">
    <property type="entry name" value="Apex"/>
    <property type="match status" value="1"/>
</dbReference>
<name>A0ABQ6P3S5_9SPHN</name>
<dbReference type="Gene3D" id="2.40.50.230">
    <property type="entry name" value="Gp5 N-terminal domain"/>
    <property type="match status" value="1"/>
</dbReference>
<protein>
    <submittedName>
        <fullName evidence="2">Phage baseplate assembly protein V</fullName>
    </submittedName>
</protein>
<dbReference type="InterPro" id="IPR044033">
    <property type="entry name" value="GpV-like_apex"/>
</dbReference>
<keyword evidence="3" id="KW-1185">Reference proteome</keyword>
<sequence>MRSPESTLTDPDELIRFGHVVSVDLTAGTCVVEIDDNLRTGPIRWAAPRMGQTRVWAPPAVGEQVLVLCPAGEIGAAIALGGITCDAFPLPGNGVTDLVRFRDGAVLSYDPQAHVLAFALPDGGKLALTGDLAVSGTITATGDVTGAGISLSAHRHGSVQGGSGQSGGPL</sequence>
<evidence type="ECO:0000259" key="1">
    <source>
        <dbReference type="Pfam" id="PF04717"/>
    </source>
</evidence>
<organism evidence="2 3">
    <name type="scientific">Novosphingobium pituita</name>
    <dbReference type="NCBI Taxonomy" id="3056842"/>
    <lineage>
        <taxon>Bacteria</taxon>
        <taxon>Pseudomonadati</taxon>
        <taxon>Pseudomonadota</taxon>
        <taxon>Alphaproteobacteria</taxon>
        <taxon>Sphingomonadales</taxon>
        <taxon>Sphingomonadaceae</taxon>
        <taxon>Novosphingobium</taxon>
    </lineage>
</organism>
<reference evidence="2 3" key="1">
    <citation type="submission" date="2023-06" db="EMBL/GenBank/DDBJ databases">
        <title>Draft genome sequence of Novosphingobium sp. strain IK01.</title>
        <authorList>
            <person name="Hatamoto M."/>
            <person name="Ikarashi T."/>
            <person name="Yamaguchi T."/>
        </authorList>
    </citation>
    <scope>NUCLEOTIDE SEQUENCE [LARGE SCALE GENOMIC DNA]</scope>
    <source>
        <strain evidence="2 3">IK01</strain>
    </source>
</reference>
<dbReference type="EMBL" id="BTFW01000001">
    <property type="protein sequence ID" value="GMM59904.1"/>
    <property type="molecule type" value="Genomic_DNA"/>
</dbReference>
<dbReference type="InterPro" id="IPR013046">
    <property type="entry name" value="GpV/Gp45"/>
</dbReference>
<evidence type="ECO:0000313" key="2">
    <source>
        <dbReference type="EMBL" id="GMM59904.1"/>
    </source>
</evidence>
<dbReference type="InterPro" id="IPR006531">
    <property type="entry name" value="Gp5/Vgr_OB"/>
</dbReference>
<feature type="domain" description="Gp5/Type VI secretion system Vgr protein OB-fold" evidence="1">
    <location>
        <begin position="18"/>
        <end position="83"/>
    </location>
</feature>
<proteinExistence type="predicted"/>
<gene>
    <name evidence="2" type="ORF">NUTIK01_06810</name>
</gene>
<accession>A0ABQ6P3S5</accession>
<dbReference type="RefSeq" id="WP_317973735.1">
    <property type="nucleotide sequence ID" value="NZ_BTFW01000001.1"/>
</dbReference>
<evidence type="ECO:0000313" key="3">
    <source>
        <dbReference type="Proteomes" id="UP001187221"/>
    </source>
</evidence>